<proteinExistence type="inferred from homology"/>
<dbReference type="PROSITE" id="PS00211">
    <property type="entry name" value="ABC_TRANSPORTER_1"/>
    <property type="match status" value="1"/>
</dbReference>
<dbReference type="InterPro" id="IPR027417">
    <property type="entry name" value="P-loop_NTPase"/>
</dbReference>
<organism evidence="6 7">
    <name type="scientific">Paenibacillus forsythiae</name>
    <dbReference type="NCBI Taxonomy" id="365616"/>
    <lineage>
        <taxon>Bacteria</taxon>
        <taxon>Bacillati</taxon>
        <taxon>Bacillota</taxon>
        <taxon>Bacilli</taxon>
        <taxon>Bacillales</taxon>
        <taxon>Paenibacillaceae</taxon>
        <taxon>Paenibacillus</taxon>
    </lineage>
</organism>
<dbReference type="Proteomes" id="UP001248709">
    <property type="component" value="Unassembled WGS sequence"/>
</dbReference>
<evidence type="ECO:0000259" key="5">
    <source>
        <dbReference type="PROSITE" id="PS50893"/>
    </source>
</evidence>
<keyword evidence="3" id="KW-0547">Nucleotide-binding</keyword>
<dbReference type="Gene3D" id="3.40.50.300">
    <property type="entry name" value="P-loop containing nucleotide triphosphate hydrolases"/>
    <property type="match status" value="1"/>
</dbReference>
<evidence type="ECO:0000313" key="7">
    <source>
        <dbReference type="Proteomes" id="UP001248709"/>
    </source>
</evidence>
<keyword evidence="2" id="KW-0813">Transport</keyword>
<dbReference type="CDD" id="cd03230">
    <property type="entry name" value="ABC_DR_subfamily_A"/>
    <property type="match status" value="1"/>
</dbReference>
<evidence type="ECO:0000256" key="4">
    <source>
        <dbReference type="ARBA" id="ARBA00022840"/>
    </source>
</evidence>
<dbReference type="PANTHER" id="PTHR43335">
    <property type="entry name" value="ABC TRANSPORTER, ATP-BINDING PROTEIN"/>
    <property type="match status" value="1"/>
</dbReference>
<dbReference type="SMART" id="SM00382">
    <property type="entry name" value="AAA"/>
    <property type="match status" value="1"/>
</dbReference>
<dbReference type="EMBL" id="JAUSUY010000007">
    <property type="protein sequence ID" value="MDT3426462.1"/>
    <property type="molecule type" value="Genomic_DNA"/>
</dbReference>
<dbReference type="PROSITE" id="PS50893">
    <property type="entry name" value="ABC_TRANSPORTER_2"/>
    <property type="match status" value="1"/>
</dbReference>
<dbReference type="Pfam" id="PF00005">
    <property type="entry name" value="ABC_tran"/>
    <property type="match status" value="1"/>
</dbReference>
<dbReference type="GO" id="GO:0005524">
    <property type="term" value="F:ATP binding"/>
    <property type="evidence" value="ECO:0007669"/>
    <property type="project" value="UniProtKB-KW"/>
</dbReference>
<protein>
    <submittedName>
        <fullName evidence="6">ABC-2 type transport system ATP-binding protein</fullName>
    </submittedName>
</protein>
<feature type="domain" description="ABC transporter" evidence="5">
    <location>
        <begin position="5"/>
        <end position="238"/>
    </location>
</feature>
<dbReference type="RefSeq" id="WP_025700520.1">
    <property type="nucleotide sequence ID" value="NZ_JAUSUY010000007.1"/>
</dbReference>
<keyword evidence="4 6" id="KW-0067">ATP-binding</keyword>
<sequence>MPQVIKVDRISKTLGKKKMLNNISFSVDRGELIGLIGPNGAGKTTLIRALLGLIRPDEGGINMFQYDRLADSASEHINQRIGFVLDKSGFSEEMSALDNIINYSRLYRVHSRDSKARILELASLFKMEDRLKDKVGAFSKGMLQKLCIIRSLVHMPELLVLDEVTSGLDPMMQIEIRNLLVQLTKERGITILMSSHQLDEVERICNKVLLMDQGTLKLSGSMDQVLKAQTMIVSFTLTEDNEDIQSAIEEIETSVPGVVSTSRDLSTLIFELSEFDALFMIQRKLIERNIRFTSMNAQDNKLEDVYMSFYKVEEGE</sequence>
<accession>A0ABU3H6K3</accession>
<dbReference type="InterPro" id="IPR003439">
    <property type="entry name" value="ABC_transporter-like_ATP-bd"/>
</dbReference>
<keyword evidence="7" id="KW-1185">Reference proteome</keyword>
<evidence type="ECO:0000256" key="3">
    <source>
        <dbReference type="ARBA" id="ARBA00022741"/>
    </source>
</evidence>
<gene>
    <name evidence="6" type="ORF">J2Z22_001988</name>
</gene>
<reference evidence="6 7" key="1">
    <citation type="submission" date="2023-07" db="EMBL/GenBank/DDBJ databases">
        <title>Genomic Encyclopedia of Type Strains, Phase IV (KMG-IV): sequencing the most valuable type-strain genomes for metagenomic binning, comparative biology and taxonomic classification.</title>
        <authorList>
            <person name="Goeker M."/>
        </authorList>
    </citation>
    <scope>NUCLEOTIDE SEQUENCE [LARGE SCALE GENOMIC DNA]</scope>
    <source>
        <strain evidence="6 7">T98</strain>
    </source>
</reference>
<dbReference type="InterPro" id="IPR017871">
    <property type="entry name" value="ABC_transporter-like_CS"/>
</dbReference>
<dbReference type="SUPFAM" id="SSF52540">
    <property type="entry name" value="P-loop containing nucleoside triphosphate hydrolases"/>
    <property type="match status" value="1"/>
</dbReference>
<comment type="similarity">
    <text evidence="1">Belongs to the ABC transporter superfamily.</text>
</comment>
<evidence type="ECO:0000256" key="1">
    <source>
        <dbReference type="ARBA" id="ARBA00005417"/>
    </source>
</evidence>
<comment type="caution">
    <text evidence="6">The sequence shown here is derived from an EMBL/GenBank/DDBJ whole genome shotgun (WGS) entry which is preliminary data.</text>
</comment>
<name>A0ABU3H6K3_9BACL</name>
<evidence type="ECO:0000313" key="6">
    <source>
        <dbReference type="EMBL" id="MDT3426462.1"/>
    </source>
</evidence>
<dbReference type="InterPro" id="IPR003593">
    <property type="entry name" value="AAA+_ATPase"/>
</dbReference>
<evidence type="ECO:0000256" key="2">
    <source>
        <dbReference type="ARBA" id="ARBA00022448"/>
    </source>
</evidence>